<organism evidence="6 7">
    <name type="scientific">Anaerosporomusa subterranea</name>
    <dbReference type="NCBI Taxonomy" id="1794912"/>
    <lineage>
        <taxon>Bacteria</taxon>
        <taxon>Bacillati</taxon>
        <taxon>Bacillota</taxon>
        <taxon>Negativicutes</taxon>
        <taxon>Acetonemataceae</taxon>
        <taxon>Anaerosporomusa</taxon>
    </lineage>
</organism>
<keyword evidence="4" id="KW-0804">Transcription</keyword>
<dbReference type="Pfam" id="PF04545">
    <property type="entry name" value="Sigma70_r4"/>
    <property type="match status" value="1"/>
</dbReference>
<keyword evidence="7" id="KW-1185">Reference proteome</keyword>
<dbReference type="InterPro" id="IPR007627">
    <property type="entry name" value="RNA_pol_sigma70_r2"/>
</dbReference>
<accession>A0A154BQV2</accession>
<dbReference type="EMBL" id="LSGP01000017">
    <property type="protein sequence ID" value="KYZ76364.1"/>
    <property type="molecule type" value="Genomic_DNA"/>
</dbReference>
<keyword evidence="3" id="KW-0238">DNA-binding</keyword>
<evidence type="ECO:0000313" key="7">
    <source>
        <dbReference type="Proteomes" id="UP000076268"/>
    </source>
</evidence>
<dbReference type="GO" id="GO:0016987">
    <property type="term" value="F:sigma factor activity"/>
    <property type="evidence" value="ECO:0007669"/>
    <property type="project" value="UniProtKB-KW"/>
</dbReference>
<dbReference type="Proteomes" id="UP000076268">
    <property type="component" value="Unassembled WGS sequence"/>
</dbReference>
<dbReference type="InterPro" id="IPR000943">
    <property type="entry name" value="RNA_pol_sigma70"/>
</dbReference>
<dbReference type="Gene3D" id="1.20.120.1810">
    <property type="match status" value="1"/>
</dbReference>
<dbReference type="SUPFAM" id="SSF88659">
    <property type="entry name" value="Sigma3 and sigma4 domains of RNA polymerase sigma factors"/>
    <property type="match status" value="1"/>
</dbReference>
<dbReference type="Pfam" id="PF04542">
    <property type="entry name" value="Sigma70_r2"/>
    <property type="match status" value="1"/>
</dbReference>
<dbReference type="RefSeq" id="WP_066241703.1">
    <property type="nucleotide sequence ID" value="NZ_LSGP01000017.1"/>
</dbReference>
<dbReference type="GO" id="GO:0003677">
    <property type="term" value="F:DNA binding"/>
    <property type="evidence" value="ECO:0007669"/>
    <property type="project" value="UniProtKB-KW"/>
</dbReference>
<feature type="domain" description="RNA polymerase sigma-70" evidence="5">
    <location>
        <begin position="64"/>
        <end position="77"/>
    </location>
</feature>
<sequence length="212" mass="24699">MSLNKYLAELKQVRMLEPEEERELWRLYKKNGDHDSRRTLIEHYQPLVFKTAARWRGNESAIMDIIQEGTIGLIEAVENFDPDRNVAFSLYAVHRIRGRILNYAEREGELRCLSIDSPLNDEESVTLENRFLDGDQTVAAQAENNFLVSQVKTAMERLPANERLVLNGVYLAEQEPKELAETMNLSLSHIYRLQKQGVRRVRGMLSKLMQHW</sequence>
<dbReference type="InterPro" id="IPR013325">
    <property type="entry name" value="RNA_pol_sigma_r2"/>
</dbReference>
<dbReference type="OrthoDB" id="2111981at2"/>
<reference evidence="6 7" key="1">
    <citation type="submission" date="2016-02" db="EMBL/GenBank/DDBJ databases">
        <title>Anaerosporomusa subterraneum gen. nov., sp. nov., a spore-forming obligate anaerobe isolated from saprolite.</title>
        <authorList>
            <person name="Choi J.K."/>
            <person name="Shah M."/>
            <person name="Yee N."/>
        </authorList>
    </citation>
    <scope>NUCLEOTIDE SEQUENCE [LARGE SCALE GENOMIC DNA]</scope>
    <source>
        <strain evidence="6 7">RU4</strain>
    </source>
</reference>
<dbReference type="InterPro" id="IPR007630">
    <property type="entry name" value="RNA_pol_sigma70_r4"/>
</dbReference>
<protein>
    <submittedName>
        <fullName evidence="6">RNA polymerase subunit sigma-70</fullName>
    </submittedName>
</protein>
<evidence type="ECO:0000259" key="5">
    <source>
        <dbReference type="PROSITE" id="PS00715"/>
    </source>
</evidence>
<dbReference type="PROSITE" id="PS00715">
    <property type="entry name" value="SIGMA70_1"/>
    <property type="match status" value="1"/>
</dbReference>
<dbReference type="Gene3D" id="1.10.10.10">
    <property type="entry name" value="Winged helix-like DNA-binding domain superfamily/Winged helix DNA-binding domain"/>
    <property type="match status" value="1"/>
</dbReference>
<evidence type="ECO:0000256" key="2">
    <source>
        <dbReference type="ARBA" id="ARBA00023082"/>
    </source>
</evidence>
<dbReference type="STRING" id="1794912.AXX12_07980"/>
<evidence type="ECO:0000256" key="3">
    <source>
        <dbReference type="ARBA" id="ARBA00023125"/>
    </source>
</evidence>
<proteinExistence type="predicted"/>
<keyword evidence="1" id="KW-0805">Transcription regulation</keyword>
<comment type="caution">
    <text evidence="6">The sequence shown here is derived from an EMBL/GenBank/DDBJ whole genome shotgun (WGS) entry which is preliminary data.</text>
</comment>
<name>A0A154BQV2_ANASB</name>
<dbReference type="NCBIfam" id="TIGR02937">
    <property type="entry name" value="sigma70-ECF"/>
    <property type="match status" value="1"/>
</dbReference>
<dbReference type="InterPro" id="IPR013324">
    <property type="entry name" value="RNA_pol_sigma_r3/r4-like"/>
</dbReference>
<gene>
    <name evidence="6" type="ORF">AXX12_07980</name>
</gene>
<dbReference type="AlphaFoldDB" id="A0A154BQV2"/>
<dbReference type="SUPFAM" id="SSF88946">
    <property type="entry name" value="Sigma2 domain of RNA polymerase sigma factors"/>
    <property type="match status" value="1"/>
</dbReference>
<dbReference type="InterPro" id="IPR036388">
    <property type="entry name" value="WH-like_DNA-bd_sf"/>
</dbReference>
<evidence type="ECO:0000313" key="6">
    <source>
        <dbReference type="EMBL" id="KYZ76364.1"/>
    </source>
</evidence>
<evidence type="ECO:0000256" key="1">
    <source>
        <dbReference type="ARBA" id="ARBA00023015"/>
    </source>
</evidence>
<dbReference type="PANTHER" id="PTHR30385">
    <property type="entry name" value="SIGMA FACTOR F FLAGELLAR"/>
    <property type="match status" value="1"/>
</dbReference>
<evidence type="ECO:0000256" key="4">
    <source>
        <dbReference type="ARBA" id="ARBA00023163"/>
    </source>
</evidence>
<keyword evidence="2" id="KW-0731">Sigma factor</keyword>
<dbReference type="GO" id="GO:0006352">
    <property type="term" value="P:DNA-templated transcription initiation"/>
    <property type="evidence" value="ECO:0007669"/>
    <property type="project" value="InterPro"/>
</dbReference>
<dbReference type="InterPro" id="IPR014284">
    <property type="entry name" value="RNA_pol_sigma-70_dom"/>
</dbReference>